<name>A0A4U0Y1N2_9PEZI</name>
<dbReference type="CDD" id="cd00048">
    <property type="entry name" value="DSRM_SF"/>
    <property type="match status" value="1"/>
</dbReference>
<dbReference type="PANTHER" id="PTHR42030">
    <property type="entry name" value="DRBM DOMAIN-CONTAINING PROTEIN"/>
    <property type="match status" value="1"/>
</dbReference>
<proteinExistence type="predicted"/>
<evidence type="ECO:0008006" key="4">
    <source>
        <dbReference type="Google" id="ProtNLM"/>
    </source>
</evidence>
<feature type="region of interest" description="Disordered" evidence="1">
    <location>
        <begin position="1"/>
        <end position="23"/>
    </location>
</feature>
<comment type="caution">
    <text evidence="2">The sequence shown here is derived from an EMBL/GenBank/DDBJ whole genome shotgun (WGS) entry which is preliminary data.</text>
</comment>
<dbReference type="SUPFAM" id="SSF54768">
    <property type="entry name" value="dsRNA-binding domain-like"/>
    <property type="match status" value="1"/>
</dbReference>
<reference evidence="2 3" key="1">
    <citation type="submission" date="2017-03" db="EMBL/GenBank/DDBJ databases">
        <title>Genomes of endolithic fungi from Antarctica.</title>
        <authorList>
            <person name="Coleine C."/>
            <person name="Masonjones S."/>
            <person name="Stajich J.E."/>
        </authorList>
    </citation>
    <scope>NUCLEOTIDE SEQUENCE [LARGE SCALE GENOMIC DNA]</scope>
    <source>
        <strain evidence="2 3">CCFEE 5187</strain>
    </source>
</reference>
<protein>
    <recommendedName>
        <fullName evidence="4">DRBM domain-containing protein</fullName>
    </recommendedName>
</protein>
<dbReference type="Gene3D" id="3.30.160.20">
    <property type="match status" value="1"/>
</dbReference>
<feature type="compositionally biased region" description="Polar residues" evidence="1">
    <location>
        <begin position="91"/>
        <end position="101"/>
    </location>
</feature>
<evidence type="ECO:0000313" key="3">
    <source>
        <dbReference type="Proteomes" id="UP000308768"/>
    </source>
</evidence>
<evidence type="ECO:0000313" key="2">
    <source>
        <dbReference type="EMBL" id="TKA81963.1"/>
    </source>
</evidence>
<keyword evidence="3" id="KW-1185">Reference proteome</keyword>
<dbReference type="OrthoDB" id="5418749at2759"/>
<dbReference type="Proteomes" id="UP000308768">
    <property type="component" value="Unassembled WGS sequence"/>
</dbReference>
<feature type="region of interest" description="Disordered" evidence="1">
    <location>
        <begin position="87"/>
        <end position="129"/>
    </location>
</feature>
<gene>
    <name evidence="2" type="ORF">B0A49_02541</name>
</gene>
<evidence type="ECO:0000256" key="1">
    <source>
        <dbReference type="SAM" id="MobiDB-lite"/>
    </source>
</evidence>
<dbReference type="AlphaFoldDB" id="A0A4U0Y1N2"/>
<organism evidence="2 3">
    <name type="scientific">Cryomyces minteri</name>
    <dbReference type="NCBI Taxonomy" id="331657"/>
    <lineage>
        <taxon>Eukaryota</taxon>
        <taxon>Fungi</taxon>
        <taxon>Dikarya</taxon>
        <taxon>Ascomycota</taxon>
        <taxon>Pezizomycotina</taxon>
        <taxon>Dothideomycetes</taxon>
        <taxon>Dothideomycetes incertae sedis</taxon>
        <taxon>Cryomyces</taxon>
    </lineage>
</organism>
<sequence length="129" mass="14804">MSTYRVAPSAVPQSSSTPWQEKLHDHCRARQMTPPVWTLVSDRRGGRTAWSSRVVVQGREIEARFWYDGDYVAQAKEDAAREALERLEQTLPRQQQRTSLSPALARAPQAERVGEASGSRRQQRRSQWK</sequence>
<accession>A0A4U0Y1N2</accession>
<dbReference type="PANTHER" id="PTHR42030:SF1">
    <property type="entry name" value="DRBM DOMAIN-CONTAINING PROTEIN"/>
    <property type="match status" value="1"/>
</dbReference>
<dbReference type="EMBL" id="NAJN01000010">
    <property type="protein sequence ID" value="TKA81963.1"/>
    <property type="molecule type" value="Genomic_DNA"/>
</dbReference>